<dbReference type="OrthoDB" id="421951at2759"/>
<feature type="domain" description="LRAT" evidence="5">
    <location>
        <begin position="28"/>
        <end position="150"/>
    </location>
</feature>
<gene>
    <name evidence="7" type="primary">LOC109483502</name>
</gene>
<dbReference type="GO" id="GO:0070292">
    <property type="term" value="P:N-acylphosphatidylethanolamine metabolic process"/>
    <property type="evidence" value="ECO:0007669"/>
    <property type="project" value="TreeGrafter"/>
</dbReference>
<keyword evidence="4" id="KW-0443">Lipid metabolism</keyword>
<evidence type="ECO:0000256" key="1">
    <source>
        <dbReference type="ARBA" id="ARBA00007824"/>
    </source>
</evidence>
<dbReference type="GO" id="GO:0004623">
    <property type="term" value="F:phospholipase A2 activity"/>
    <property type="evidence" value="ECO:0007669"/>
    <property type="project" value="TreeGrafter"/>
</dbReference>
<evidence type="ECO:0000313" key="7">
    <source>
        <dbReference type="RefSeq" id="XP_019642089.1"/>
    </source>
</evidence>
<organism evidence="6 7">
    <name type="scientific">Branchiostoma belcheri</name>
    <name type="common">Amphioxus</name>
    <dbReference type="NCBI Taxonomy" id="7741"/>
    <lineage>
        <taxon>Eukaryota</taxon>
        <taxon>Metazoa</taxon>
        <taxon>Chordata</taxon>
        <taxon>Cephalochordata</taxon>
        <taxon>Leptocardii</taxon>
        <taxon>Amphioxiformes</taxon>
        <taxon>Branchiostomatidae</taxon>
        <taxon>Branchiostoma</taxon>
    </lineage>
</organism>
<proteinExistence type="inferred from homology"/>
<dbReference type="Gene3D" id="3.90.1720.10">
    <property type="entry name" value="endopeptidase domain like (from Nostoc punctiforme)"/>
    <property type="match status" value="1"/>
</dbReference>
<dbReference type="AlphaFoldDB" id="A0A6P5A761"/>
<dbReference type="GO" id="GO:0008970">
    <property type="term" value="F:phospholipase A1 activity"/>
    <property type="evidence" value="ECO:0007669"/>
    <property type="project" value="TreeGrafter"/>
</dbReference>
<evidence type="ECO:0000256" key="4">
    <source>
        <dbReference type="ARBA" id="ARBA00023098"/>
    </source>
</evidence>
<sequence length="194" mass="21278">MSFSKGMSAEDTRRNNEGVLSRCEEGDMLQFFRGTFSHWGVYDGHGKVIHRAGDADDGRSGFLSYPLSLLSFSGVRTGKAQVREDSFWDVAKDSLVRINNYKDQNGPVPPGSEIVERARSKLGEEGYNVLWKNCEHFATWCRYGKEQSQQAVVAGSVGTGLTVAGWAPGSVKLLVLSLSALFALPMFQSSKSSK</sequence>
<dbReference type="RefSeq" id="XP_019642089.1">
    <property type="nucleotide sequence ID" value="XM_019786530.1"/>
</dbReference>
<keyword evidence="2" id="KW-0808">Transferase</keyword>
<evidence type="ECO:0000256" key="3">
    <source>
        <dbReference type="ARBA" id="ARBA00022801"/>
    </source>
</evidence>
<keyword evidence="3" id="KW-0378">Hydrolase</keyword>
<dbReference type="KEGG" id="bbel:109483502"/>
<dbReference type="GO" id="GO:0005737">
    <property type="term" value="C:cytoplasm"/>
    <property type="evidence" value="ECO:0007669"/>
    <property type="project" value="TreeGrafter"/>
</dbReference>
<dbReference type="InterPro" id="IPR007053">
    <property type="entry name" value="LRAT_dom"/>
</dbReference>
<dbReference type="Pfam" id="PF04970">
    <property type="entry name" value="LRAT"/>
    <property type="match status" value="1"/>
</dbReference>
<dbReference type="GeneID" id="109483502"/>
<reference evidence="7" key="1">
    <citation type="submission" date="2025-08" db="UniProtKB">
        <authorList>
            <consortium name="RefSeq"/>
        </authorList>
    </citation>
    <scope>IDENTIFICATION</scope>
    <source>
        <tissue evidence="7">Gonad</tissue>
    </source>
</reference>
<dbReference type="InterPro" id="IPR051496">
    <property type="entry name" value="H-rev107_PLA/AT"/>
</dbReference>
<evidence type="ECO:0000256" key="2">
    <source>
        <dbReference type="ARBA" id="ARBA00022679"/>
    </source>
</evidence>
<name>A0A6P5A761_BRABE</name>
<dbReference type="PROSITE" id="PS51934">
    <property type="entry name" value="LRAT"/>
    <property type="match status" value="1"/>
</dbReference>
<evidence type="ECO:0000313" key="6">
    <source>
        <dbReference type="Proteomes" id="UP000515135"/>
    </source>
</evidence>
<dbReference type="GO" id="GO:0016410">
    <property type="term" value="F:N-acyltransferase activity"/>
    <property type="evidence" value="ECO:0007669"/>
    <property type="project" value="TreeGrafter"/>
</dbReference>
<keyword evidence="6" id="KW-1185">Reference proteome</keyword>
<comment type="similarity">
    <text evidence="1">Belongs to the H-rev107 family.</text>
</comment>
<dbReference type="Proteomes" id="UP000515135">
    <property type="component" value="Unplaced"/>
</dbReference>
<evidence type="ECO:0000259" key="5">
    <source>
        <dbReference type="PROSITE" id="PS51934"/>
    </source>
</evidence>
<dbReference type="PANTHER" id="PTHR13943">
    <property type="entry name" value="HRAS-LIKE SUPPRESSOR - RELATED"/>
    <property type="match status" value="1"/>
</dbReference>
<dbReference type="PANTHER" id="PTHR13943:SF77">
    <property type="entry name" value="LRAT DOMAIN-CONTAINING PROTEIN"/>
    <property type="match status" value="1"/>
</dbReference>
<protein>
    <submittedName>
        <fullName evidence="7">Retinoic acid receptor responder protein 3-like</fullName>
    </submittedName>
</protein>
<accession>A0A6P5A761</accession>